<proteinExistence type="predicted"/>
<reference evidence="2" key="1">
    <citation type="submission" date="2016-11" db="UniProtKB">
        <authorList>
            <consortium name="WormBaseParasite"/>
        </authorList>
    </citation>
    <scope>IDENTIFICATION</scope>
</reference>
<keyword evidence="1" id="KW-1185">Reference proteome</keyword>
<dbReference type="Proteomes" id="UP000095283">
    <property type="component" value="Unplaced"/>
</dbReference>
<evidence type="ECO:0000313" key="1">
    <source>
        <dbReference type="Proteomes" id="UP000095283"/>
    </source>
</evidence>
<evidence type="ECO:0000313" key="2">
    <source>
        <dbReference type="WBParaSite" id="Hba_15106"/>
    </source>
</evidence>
<accession>A0A1I7XCD3</accession>
<name>A0A1I7XCD3_HETBA</name>
<sequence length="30" mass="3370">MKMTGDQALLPDEPCWYIAGCENGYHLTVL</sequence>
<organism evidence="1 2">
    <name type="scientific">Heterorhabditis bacteriophora</name>
    <name type="common">Entomopathogenic nematode worm</name>
    <dbReference type="NCBI Taxonomy" id="37862"/>
    <lineage>
        <taxon>Eukaryota</taxon>
        <taxon>Metazoa</taxon>
        <taxon>Ecdysozoa</taxon>
        <taxon>Nematoda</taxon>
        <taxon>Chromadorea</taxon>
        <taxon>Rhabditida</taxon>
        <taxon>Rhabditina</taxon>
        <taxon>Rhabditomorpha</taxon>
        <taxon>Strongyloidea</taxon>
        <taxon>Heterorhabditidae</taxon>
        <taxon>Heterorhabditis</taxon>
    </lineage>
</organism>
<protein>
    <submittedName>
        <fullName evidence="2">Transposase</fullName>
    </submittedName>
</protein>
<dbReference type="WBParaSite" id="Hba_15106">
    <property type="protein sequence ID" value="Hba_15106"/>
    <property type="gene ID" value="Hba_15106"/>
</dbReference>
<dbReference type="AlphaFoldDB" id="A0A1I7XCD3"/>